<feature type="compositionally biased region" description="Low complexity" evidence="1">
    <location>
        <begin position="83"/>
        <end position="98"/>
    </location>
</feature>
<feature type="chain" id="PRO_5036021810" evidence="2">
    <location>
        <begin position="19"/>
        <end position="98"/>
    </location>
</feature>
<evidence type="ECO:0000313" key="7">
    <source>
        <dbReference type="WBParaSite" id="BXY_0076700.1"/>
    </source>
</evidence>
<dbReference type="EMBL" id="CAJFCV020000004">
    <property type="protein sequence ID" value="CAG9119459.1"/>
    <property type="molecule type" value="Genomic_DNA"/>
</dbReference>
<feature type="signal peptide" evidence="2">
    <location>
        <begin position="1"/>
        <end position="18"/>
    </location>
</feature>
<evidence type="ECO:0000256" key="2">
    <source>
        <dbReference type="SAM" id="SignalP"/>
    </source>
</evidence>
<evidence type="ECO:0000313" key="3">
    <source>
        <dbReference type="EMBL" id="CAD5228771.1"/>
    </source>
</evidence>
<accession>A0A1I7RJ85</accession>
<evidence type="ECO:0000313" key="4">
    <source>
        <dbReference type="EMBL" id="CAG9119459.1"/>
    </source>
</evidence>
<evidence type="ECO:0000313" key="6">
    <source>
        <dbReference type="Proteomes" id="UP000659654"/>
    </source>
</evidence>
<reference evidence="4" key="2">
    <citation type="submission" date="2020-08" db="EMBL/GenBank/DDBJ databases">
        <authorList>
            <person name="Kikuchi T."/>
        </authorList>
    </citation>
    <scope>NUCLEOTIDE SEQUENCE</scope>
    <source>
        <strain evidence="3">Ka4C1</strain>
    </source>
</reference>
<name>A0A1I7RJ85_BURXY</name>
<dbReference type="Proteomes" id="UP000095284">
    <property type="component" value="Unplaced"/>
</dbReference>
<dbReference type="EMBL" id="CAJFDI010000004">
    <property type="protein sequence ID" value="CAD5228771.1"/>
    <property type="molecule type" value="Genomic_DNA"/>
</dbReference>
<reference evidence="7" key="1">
    <citation type="submission" date="2016-11" db="UniProtKB">
        <authorList>
            <consortium name="WormBaseParasite"/>
        </authorList>
    </citation>
    <scope>IDENTIFICATION</scope>
</reference>
<dbReference type="WBParaSite" id="BXY_0076700.1">
    <property type="protein sequence ID" value="BXY_0076700.1"/>
    <property type="gene ID" value="BXY_0076700"/>
</dbReference>
<feature type="compositionally biased region" description="Gly residues" evidence="1">
    <location>
        <begin position="42"/>
        <end position="82"/>
    </location>
</feature>
<keyword evidence="2" id="KW-0732">Signal</keyword>
<evidence type="ECO:0000256" key="1">
    <source>
        <dbReference type="SAM" id="MobiDB-lite"/>
    </source>
</evidence>
<evidence type="ECO:0000313" key="5">
    <source>
        <dbReference type="Proteomes" id="UP000095284"/>
    </source>
</evidence>
<organism evidence="5 7">
    <name type="scientific">Bursaphelenchus xylophilus</name>
    <name type="common">Pinewood nematode worm</name>
    <name type="synonym">Aphelenchoides xylophilus</name>
    <dbReference type="NCBI Taxonomy" id="6326"/>
    <lineage>
        <taxon>Eukaryota</taxon>
        <taxon>Metazoa</taxon>
        <taxon>Ecdysozoa</taxon>
        <taxon>Nematoda</taxon>
        <taxon>Chromadorea</taxon>
        <taxon>Rhabditida</taxon>
        <taxon>Tylenchina</taxon>
        <taxon>Tylenchomorpha</taxon>
        <taxon>Aphelenchoidea</taxon>
        <taxon>Aphelenchoididae</taxon>
        <taxon>Bursaphelenchus</taxon>
    </lineage>
</organism>
<dbReference type="Proteomes" id="UP000582659">
    <property type="component" value="Unassembled WGS sequence"/>
</dbReference>
<sequence>MKLLAYFMLLGLMAVALAATGLRLKRQFGRASETITVSENIRGGGPGPYGGRGGGFGGPGPYGGRGGGFGGPGPYGRFGGGPRETVTVTKTFTEVGKK</sequence>
<proteinExistence type="predicted"/>
<dbReference type="Proteomes" id="UP000659654">
    <property type="component" value="Unassembled WGS sequence"/>
</dbReference>
<gene>
    <name evidence="3" type="ORF">BXYJ_LOCUS10611</name>
</gene>
<keyword evidence="6" id="KW-1185">Reference proteome</keyword>
<dbReference type="AlphaFoldDB" id="A0A1I7RJ85"/>
<protein>
    <submittedName>
        <fullName evidence="3">(pine wood nematode) hypothetical protein</fullName>
    </submittedName>
</protein>
<feature type="region of interest" description="Disordered" evidence="1">
    <location>
        <begin position="39"/>
        <end position="98"/>
    </location>
</feature>